<evidence type="ECO:0000313" key="4">
    <source>
        <dbReference type="EMBL" id="GAA3547493.1"/>
    </source>
</evidence>
<dbReference type="GO" id="GO:0016787">
    <property type="term" value="F:hydrolase activity"/>
    <property type="evidence" value="ECO:0007669"/>
    <property type="project" value="UniProtKB-KW"/>
</dbReference>
<feature type="compositionally biased region" description="Polar residues" evidence="1">
    <location>
        <begin position="38"/>
        <end position="47"/>
    </location>
</feature>
<feature type="chain" id="PRO_5047008571" evidence="2">
    <location>
        <begin position="21"/>
        <end position="301"/>
    </location>
</feature>
<evidence type="ECO:0000259" key="3">
    <source>
        <dbReference type="Pfam" id="PF00561"/>
    </source>
</evidence>
<feature type="region of interest" description="Disordered" evidence="1">
    <location>
        <begin position="29"/>
        <end position="51"/>
    </location>
</feature>
<dbReference type="Pfam" id="PF00561">
    <property type="entry name" value="Abhydrolase_1"/>
    <property type="match status" value="1"/>
</dbReference>
<organism evidence="4 5">
    <name type="scientific">Amycolatopsis ultiminotia</name>
    <dbReference type="NCBI Taxonomy" id="543629"/>
    <lineage>
        <taxon>Bacteria</taxon>
        <taxon>Bacillati</taxon>
        <taxon>Actinomycetota</taxon>
        <taxon>Actinomycetes</taxon>
        <taxon>Pseudonocardiales</taxon>
        <taxon>Pseudonocardiaceae</taxon>
        <taxon>Amycolatopsis</taxon>
    </lineage>
</organism>
<dbReference type="EMBL" id="BAAAZN010000006">
    <property type="protein sequence ID" value="GAA3547493.1"/>
    <property type="molecule type" value="Genomic_DNA"/>
</dbReference>
<gene>
    <name evidence="4" type="ORF">GCM10022222_33890</name>
</gene>
<feature type="domain" description="AB hydrolase-1" evidence="3">
    <location>
        <begin position="76"/>
        <end position="189"/>
    </location>
</feature>
<evidence type="ECO:0000313" key="5">
    <source>
        <dbReference type="Proteomes" id="UP001500689"/>
    </source>
</evidence>
<dbReference type="InterPro" id="IPR029058">
    <property type="entry name" value="AB_hydrolase_fold"/>
</dbReference>
<evidence type="ECO:0000256" key="1">
    <source>
        <dbReference type="SAM" id="MobiDB-lite"/>
    </source>
</evidence>
<dbReference type="InterPro" id="IPR000073">
    <property type="entry name" value="AB_hydrolase_1"/>
</dbReference>
<dbReference type="PANTHER" id="PTHR46438:SF11">
    <property type="entry name" value="LIPASE-RELATED"/>
    <property type="match status" value="1"/>
</dbReference>
<dbReference type="SUPFAM" id="SSF53474">
    <property type="entry name" value="alpha/beta-Hydrolases"/>
    <property type="match status" value="1"/>
</dbReference>
<reference evidence="5" key="1">
    <citation type="journal article" date="2019" name="Int. J. Syst. Evol. Microbiol.">
        <title>The Global Catalogue of Microorganisms (GCM) 10K type strain sequencing project: providing services to taxonomists for standard genome sequencing and annotation.</title>
        <authorList>
            <consortium name="The Broad Institute Genomics Platform"/>
            <consortium name="The Broad Institute Genome Sequencing Center for Infectious Disease"/>
            <person name="Wu L."/>
            <person name="Ma J."/>
        </authorList>
    </citation>
    <scope>NUCLEOTIDE SEQUENCE [LARGE SCALE GENOMIC DNA]</scope>
    <source>
        <strain evidence="5">JCM 16898</strain>
    </source>
</reference>
<dbReference type="PRINTS" id="PR00111">
    <property type="entry name" value="ABHYDROLASE"/>
</dbReference>
<feature type="signal peptide" evidence="2">
    <location>
        <begin position="1"/>
        <end position="20"/>
    </location>
</feature>
<sequence>MTKASAAVALLAIVGGGVLAGCDDAVGDDDDLGAPAPSVQQSNQNGQDAPADAKKITVGGHSVNVSCTGTDVPDRPVVVLMAGMGDDLTKLAGLQKTLSRDNRVCSYDRLGEGKSDKPAGPQNVGSSGEILTGVLDQVAGRRPVVLAGHSAGGLLAARYAPEHQDRIKGVVLMDATPSTMIADTSEQIPESATGDAGELRKQSIAVFGGENPELLRFEDGPVQSAGDIPVAVIRHGGSYLSDIPQYGKGLEQAWVAGQRKWLALSSHSEAITAPNSGHYIYTDAPDLAAQTIERITSQVAK</sequence>
<dbReference type="Proteomes" id="UP001500689">
    <property type="component" value="Unassembled WGS sequence"/>
</dbReference>
<dbReference type="PANTHER" id="PTHR46438">
    <property type="entry name" value="ALPHA/BETA-HYDROLASES SUPERFAMILY PROTEIN"/>
    <property type="match status" value="1"/>
</dbReference>
<evidence type="ECO:0000256" key="2">
    <source>
        <dbReference type="SAM" id="SignalP"/>
    </source>
</evidence>
<keyword evidence="2" id="KW-0732">Signal</keyword>
<dbReference type="RefSeq" id="WP_344860754.1">
    <property type="nucleotide sequence ID" value="NZ_BAAAZN010000006.1"/>
</dbReference>
<feature type="region of interest" description="Disordered" evidence="1">
    <location>
        <begin position="109"/>
        <end position="128"/>
    </location>
</feature>
<accession>A0ABP6WA51</accession>
<name>A0ABP6WA51_9PSEU</name>
<dbReference type="Gene3D" id="3.40.50.1820">
    <property type="entry name" value="alpha/beta hydrolase"/>
    <property type="match status" value="1"/>
</dbReference>
<dbReference type="PROSITE" id="PS51257">
    <property type="entry name" value="PROKAR_LIPOPROTEIN"/>
    <property type="match status" value="1"/>
</dbReference>
<comment type="caution">
    <text evidence="4">The sequence shown here is derived from an EMBL/GenBank/DDBJ whole genome shotgun (WGS) entry which is preliminary data.</text>
</comment>
<proteinExistence type="predicted"/>
<keyword evidence="4" id="KW-0378">Hydrolase</keyword>
<protein>
    <submittedName>
        <fullName evidence="4">Alpha/beta hydrolase</fullName>
    </submittedName>
</protein>
<keyword evidence="5" id="KW-1185">Reference proteome</keyword>